<dbReference type="PANTHER" id="PTHR30053:SF12">
    <property type="entry name" value="ELONGATION FACTOR P (EF-P) FAMILY PROTEIN"/>
    <property type="match status" value="1"/>
</dbReference>
<dbReference type="OrthoDB" id="9801844at2"/>
<dbReference type="InterPro" id="IPR014722">
    <property type="entry name" value="Rib_uL2_dom2"/>
</dbReference>
<dbReference type="EMBL" id="CP019384">
    <property type="protein sequence ID" value="QAT18011.1"/>
    <property type="molecule type" value="Genomic_DNA"/>
</dbReference>
<dbReference type="FunFam" id="2.40.50.140:FF:000009">
    <property type="entry name" value="Elongation factor P"/>
    <property type="match status" value="1"/>
</dbReference>
<dbReference type="GO" id="GO:0003746">
    <property type="term" value="F:translation elongation factor activity"/>
    <property type="evidence" value="ECO:0007669"/>
    <property type="project" value="UniProtKB-UniRule"/>
</dbReference>
<dbReference type="NCBIfam" id="NF001810">
    <property type="entry name" value="PRK00529.1"/>
    <property type="match status" value="1"/>
</dbReference>
<dbReference type="Pfam" id="PF01132">
    <property type="entry name" value="EFP"/>
    <property type="match status" value="1"/>
</dbReference>
<dbReference type="SMART" id="SM01185">
    <property type="entry name" value="EFP"/>
    <property type="match status" value="1"/>
</dbReference>
<keyword evidence="13" id="KW-1185">Reference proteome</keyword>
<dbReference type="FunFam" id="2.40.50.140:FF:000004">
    <property type="entry name" value="Elongation factor P"/>
    <property type="match status" value="1"/>
</dbReference>
<feature type="domain" description="Translation elongation factor P/YeiP central" evidence="11">
    <location>
        <begin position="66"/>
        <end position="120"/>
    </location>
</feature>
<evidence type="ECO:0000256" key="6">
    <source>
        <dbReference type="ARBA" id="ARBA00022917"/>
    </source>
</evidence>
<gene>
    <name evidence="7" type="primary">efp</name>
    <name evidence="12" type="ORF">BU251_03810</name>
</gene>
<comment type="similarity">
    <text evidence="3 7 9">Belongs to the elongation factor P family.</text>
</comment>
<dbReference type="FunFam" id="2.30.30.30:FF:000003">
    <property type="entry name" value="Elongation factor P"/>
    <property type="match status" value="1"/>
</dbReference>
<dbReference type="Pfam" id="PF08207">
    <property type="entry name" value="EFP_N"/>
    <property type="match status" value="1"/>
</dbReference>
<evidence type="ECO:0000256" key="2">
    <source>
        <dbReference type="ARBA" id="ARBA00004815"/>
    </source>
</evidence>
<keyword evidence="5 7" id="KW-0251">Elongation factor</keyword>
<dbReference type="InterPro" id="IPR013852">
    <property type="entry name" value="Transl_elong_P/YeiP_CS"/>
</dbReference>
<dbReference type="PIRSF" id="PIRSF005901">
    <property type="entry name" value="EF-P"/>
    <property type="match status" value="1"/>
</dbReference>
<evidence type="ECO:0000259" key="10">
    <source>
        <dbReference type="SMART" id="SM00841"/>
    </source>
</evidence>
<dbReference type="SUPFAM" id="SSF50249">
    <property type="entry name" value="Nucleic acid-binding proteins"/>
    <property type="match status" value="2"/>
</dbReference>
<keyword evidence="6 7" id="KW-0648">Protein biosynthesis</keyword>
<comment type="subcellular location">
    <subcellularLocation>
        <location evidence="1 7">Cytoplasm</location>
    </subcellularLocation>
</comment>
<evidence type="ECO:0000256" key="7">
    <source>
        <dbReference type="HAMAP-Rule" id="MF_00141"/>
    </source>
</evidence>
<name>A0A410P7L4_VELA1</name>
<dbReference type="Pfam" id="PF09285">
    <property type="entry name" value="Elong-fact-P_C"/>
    <property type="match status" value="1"/>
</dbReference>
<dbReference type="Gene3D" id="2.30.30.30">
    <property type="match status" value="1"/>
</dbReference>
<comment type="function">
    <text evidence="7">Involved in peptide bond synthesis. Stimulates efficient translation and peptide-bond synthesis on native or reconstituted 70S ribosomes in vitro. Probably functions indirectly by altering the affinity of the ribosome for aminoacyl-tRNA, thus increasing their reactivity as acceptors for peptidyl transferase.</text>
</comment>
<evidence type="ECO:0000256" key="5">
    <source>
        <dbReference type="ARBA" id="ARBA00022768"/>
    </source>
</evidence>
<feature type="domain" description="Elongation factor P C-terminal" evidence="10">
    <location>
        <begin position="128"/>
        <end position="183"/>
    </location>
</feature>
<dbReference type="NCBIfam" id="TIGR00038">
    <property type="entry name" value="efp"/>
    <property type="match status" value="1"/>
</dbReference>
<evidence type="ECO:0000259" key="11">
    <source>
        <dbReference type="SMART" id="SM01185"/>
    </source>
</evidence>
<dbReference type="InterPro" id="IPR011768">
    <property type="entry name" value="Transl_elongation_fac_P"/>
</dbReference>
<dbReference type="SMART" id="SM00841">
    <property type="entry name" value="Elong-fact-P_C"/>
    <property type="match status" value="1"/>
</dbReference>
<dbReference type="InterPro" id="IPR008991">
    <property type="entry name" value="Translation_prot_SH3-like_sf"/>
</dbReference>
<evidence type="ECO:0000256" key="4">
    <source>
        <dbReference type="ARBA" id="ARBA00022490"/>
    </source>
</evidence>
<dbReference type="GO" id="GO:0043043">
    <property type="term" value="P:peptide biosynthetic process"/>
    <property type="evidence" value="ECO:0007669"/>
    <property type="project" value="InterPro"/>
</dbReference>
<dbReference type="GO" id="GO:0005829">
    <property type="term" value="C:cytosol"/>
    <property type="evidence" value="ECO:0007669"/>
    <property type="project" value="UniProtKB-ARBA"/>
</dbReference>
<evidence type="ECO:0000256" key="3">
    <source>
        <dbReference type="ARBA" id="ARBA00009479"/>
    </source>
</evidence>
<dbReference type="Gene3D" id="2.40.50.140">
    <property type="entry name" value="Nucleic acid-binding proteins"/>
    <property type="match status" value="2"/>
</dbReference>
<protein>
    <recommendedName>
        <fullName evidence="7 8">Elongation factor P</fullName>
        <shortName evidence="7">EF-P</shortName>
    </recommendedName>
</protein>
<reference evidence="12 13" key="1">
    <citation type="submission" date="2017-01" db="EMBL/GenBank/DDBJ databases">
        <title>First insights into the biology of 'candidatus Vampirococcus archaeovorus'.</title>
        <authorList>
            <person name="Kizina J."/>
            <person name="Jordan S."/>
            <person name="Stueber K."/>
            <person name="Reinhardt R."/>
            <person name="Harder J."/>
        </authorList>
    </citation>
    <scope>NUCLEOTIDE SEQUENCE [LARGE SCALE GENOMIC DNA]</scope>
    <source>
        <strain evidence="12 13">LiM</strain>
    </source>
</reference>
<dbReference type="KEGG" id="vai:BU251_03810"/>
<evidence type="ECO:0000256" key="9">
    <source>
        <dbReference type="RuleBase" id="RU004389"/>
    </source>
</evidence>
<evidence type="ECO:0000256" key="1">
    <source>
        <dbReference type="ARBA" id="ARBA00004496"/>
    </source>
</evidence>
<evidence type="ECO:0000256" key="8">
    <source>
        <dbReference type="NCBIfam" id="TIGR00038"/>
    </source>
</evidence>
<keyword evidence="4 7" id="KW-0963">Cytoplasm</keyword>
<evidence type="ECO:0000313" key="13">
    <source>
        <dbReference type="Proteomes" id="UP000287243"/>
    </source>
</evidence>
<dbReference type="SUPFAM" id="SSF50104">
    <property type="entry name" value="Translation proteins SH3-like domain"/>
    <property type="match status" value="1"/>
</dbReference>
<dbReference type="AlphaFoldDB" id="A0A410P7L4"/>
<dbReference type="InterPro" id="IPR015365">
    <property type="entry name" value="Elong-fact-P_C"/>
</dbReference>
<proteinExistence type="inferred from homology"/>
<dbReference type="InterPro" id="IPR013185">
    <property type="entry name" value="Transl_elong_KOW-like"/>
</dbReference>
<dbReference type="HAMAP" id="MF_00141">
    <property type="entry name" value="EF_P"/>
    <property type="match status" value="1"/>
</dbReference>
<organism evidence="12 13">
    <name type="scientific">Velamenicoccus archaeovorus</name>
    <dbReference type="NCBI Taxonomy" id="1930593"/>
    <lineage>
        <taxon>Bacteria</taxon>
        <taxon>Pseudomonadati</taxon>
        <taxon>Candidatus Omnitrophota</taxon>
        <taxon>Candidatus Velamenicoccus</taxon>
    </lineage>
</organism>
<dbReference type="PANTHER" id="PTHR30053">
    <property type="entry name" value="ELONGATION FACTOR P"/>
    <property type="match status" value="1"/>
</dbReference>
<dbReference type="InterPro" id="IPR020599">
    <property type="entry name" value="Transl_elong_fac_P/YeiP"/>
</dbReference>
<evidence type="ECO:0000313" key="12">
    <source>
        <dbReference type="EMBL" id="QAT18011.1"/>
    </source>
</evidence>
<dbReference type="UniPathway" id="UPA00345"/>
<dbReference type="InterPro" id="IPR012340">
    <property type="entry name" value="NA-bd_OB-fold"/>
</dbReference>
<sequence>MGINQVKVGLTIDLDGTPFMVVNVEHVKPGKGSAFVRTKLKSLKNDAVLDRTYKSDDKIEEAFIEERNLQYSYHSGDFYHFIDSESYEDLAIEKNKLRATEKFLKDDLEVAALYYKGELIAVNLPNFVVYTITHTEPGIKGDTAKSGTKPATLESGAVVQVPLFIDVGTRIKVDTRTGEYIERAV</sequence>
<dbReference type="PROSITE" id="PS01275">
    <property type="entry name" value="EFP"/>
    <property type="match status" value="1"/>
</dbReference>
<dbReference type="Proteomes" id="UP000287243">
    <property type="component" value="Chromosome"/>
</dbReference>
<dbReference type="InterPro" id="IPR001059">
    <property type="entry name" value="Transl_elong_P/YeiP_cen"/>
</dbReference>
<comment type="pathway">
    <text evidence="2 7">Protein biosynthesis; polypeptide chain elongation.</text>
</comment>
<dbReference type="CDD" id="cd05794">
    <property type="entry name" value="S1_EF-P_repeat_2"/>
    <property type="match status" value="1"/>
</dbReference>
<accession>A0A410P7L4</accession>
<dbReference type="CDD" id="cd04470">
    <property type="entry name" value="S1_EF-P_repeat_1"/>
    <property type="match status" value="1"/>
</dbReference>